<proteinExistence type="predicted"/>
<organism evidence="1 2">
    <name type="scientific">Bauhinia variegata</name>
    <name type="common">Purple orchid tree</name>
    <name type="synonym">Phanera variegata</name>
    <dbReference type="NCBI Taxonomy" id="167791"/>
    <lineage>
        <taxon>Eukaryota</taxon>
        <taxon>Viridiplantae</taxon>
        <taxon>Streptophyta</taxon>
        <taxon>Embryophyta</taxon>
        <taxon>Tracheophyta</taxon>
        <taxon>Spermatophyta</taxon>
        <taxon>Magnoliopsida</taxon>
        <taxon>eudicotyledons</taxon>
        <taxon>Gunneridae</taxon>
        <taxon>Pentapetalae</taxon>
        <taxon>rosids</taxon>
        <taxon>fabids</taxon>
        <taxon>Fabales</taxon>
        <taxon>Fabaceae</taxon>
        <taxon>Cercidoideae</taxon>
        <taxon>Cercideae</taxon>
        <taxon>Bauhiniinae</taxon>
        <taxon>Bauhinia</taxon>
    </lineage>
</organism>
<evidence type="ECO:0000313" key="2">
    <source>
        <dbReference type="Proteomes" id="UP000828941"/>
    </source>
</evidence>
<keyword evidence="2" id="KW-1185">Reference proteome</keyword>
<dbReference type="EMBL" id="CM039434">
    <property type="protein sequence ID" value="KAI4324200.1"/>
    <property type="molecule type" value="Genomic_DNA"/>
</dbReference>
<sequence>MFLSIALLAALIPVNTDSQTTMQKINTNDEQRLSFLGQSYRFKPTDEELVSYLQRKLAGHSIPSHLIPQVDIYKFSPHQLKARYQRNGDDSMFFFSPRNRKCLNGTRPDRRVGDIGYWKSSRTVRLKRKNSVVGSKMILNFHVGTPKKSTNTHWIMEEFILKEKSAITHQNLATSSANPLDKKFDDFCLYKIHYHKTKADKQERHDTQEMEIPNQVPQNGALESQSQQNQPYWFMPIDTFNPATSTSAATTTTATPAHSTHYLGNCEPITPFLNNGNYLLPAPYMGESTFSMTSMPLDTFIPATATSTPAHSCYYSSNSEQITAIFNSVDHSATLLSVSTTSTPADSTHYLGNCEPITPIFNNVDHLATPLAEPSMEDSATMLSDSTASTPAIESQSQQNQPSMVMSIGTFNPATSTSAPTTATTTPAHSTQFLGNCESITDFLDDENCLAAALFQATSIGDCTSSMPSMLLDTLIPETATSTADPAHSSYYSSNGEALEDSAAKLSVSTAPTPPHSTPATPSMPCNDNGFMLPQWPTVDEQSTTDFFDAFNLSNSPVNDRSTNEDFDGFNLWSWNF</sequence>
<reference evidence="1 2" key="1">
    <citation type="journal article" date="2022" name="DNA Res.">
        <title>Chromosomal-level genome assembly of the orchid tree Bauhinia variegata (Leguminosae; Cercidoideae) supports the allotetraploid origin hypothesis of Bauhinia.</title>
        <authorList>
            <person name="Zhong Y."/>
            <person name="Chen Y."/>
            <person name="Zheng D."/>
            <person name="Pang J."/>
            <person name="Liu Y."/>
            <person name="Luo S."/>
            <person name="Meng S."/>
            <person name="Qian L."/>
            <person name="Wei D."/>
            <person name="Dai S."/>
            <person name="Zhou R."/>
        </authorList>
    </citation>
    <scope>NUCLEOTIDE SEQUENCE [LARGE SCALE GENOMIC DNA]</scope>
    <source>
        <strain evidence="1">BV-YZ2020</strain>
    </source>
</reference>
<gene>
    <name evidence="1" type="ORF">L6164_023755</name>
</gene>
<comment type="caution">
    <text evidence="1">The sequence shown here is derived from an EMBL/GenBank/DDBJ whole genome shotgun (WGS) entry which is preliminary data.</text>
</comment>
<evidence type="ECO:0000313" key="1">
    <source>
        <dbReference type="EMBL" id="KAI4324200.1"/>
    </source>
</evidence>
<name>A0ACB9MPE1_BAUVA</name>
<accession>A0ACB9MPE1</accession>
<protein>
    <submittedName>
        <fullName evidence="1">Uncharacterized protein</fullName>
    </submittedName>
</protein>
<dbReference type="Proteomes" id="UP000828941">
    <property type="component" value="Chromosome 9"/>
</dbReference>